<sequence>MNIDMPLSELKMYMGSSPKPEDFNEYWERGLLEVNQLSLDYELVPADIQTDVVECFHLYFIGVGGAKIHSKLVRPKNALVNGPGIVMFHGYSVDSGDWLDKIAYAANGFTVLALDCRGQGGLSEDNLTVKGTTLRGHIIRGIDDPNPDQFYYRQVFLDTVQTTRILMSLESVDPHRVGAFGISQGGALAIATAALQPTIKEVVAVYPFLSDYRRVWDMDINNSAYAEIAEYFRNFDPHHERDEEMFTKLGYIDFQNLAERIKARTLWVTGMIDPVCPPSSQFAAYNKIQSEKEILLYHEFAHEFLPHVSDKAFKRFLSL</sequence>
<feature type="domain" description="Acetyl xylan esterase" evidence="1">
    <location>
        <begin position="2"/>
        <end position="317"/>
    </location>
</feature>
<evidence type="ECO:0000313" key="2">
    <source>
        <dbReference type="EMBL" id="MCV9888699.1"/>
    </source>
</evidence>
<dbReference type="Proteomes" id="UP001526147">
    <property type="component" value="Unassembled WGS sequence"/>
</dbReference>
<dbReference type="Pfam" id="PF05448">
    <property type="entry name" value="AXE1"/>
    <property type="match status" value="1"/>
</dbReference>
<dbReference type="PANTHER" id="PTHR40111:SF1">
    <property type="entry name" value="CEPHALOSPORIN-C DEACETYLASE"/>
    <property type="match status" value="1"/>
</dbReference>
<dbReference type="InterPro" id="IPR008391">
    <property type="entry name" value="AXE1_dom"/>
</dbReference>
<dbReference type="EMBL" id="JAOYEY010000051">
    <property type="protein sequence ID" value="MCV9888699.1"/>
    <property type="molecule type" value="Genomic_DNA"/>
</dbReference>
<proteinExistence type="predicted"/>
<dbReference type="Gene3D" id="3.40.50.1820">
    <property type="entry name" value="alpha/beta hydrolase"/>
    <property type="match status" value="1"/>
</dbReference>
<dbReference type="InterPro" id="IPR029058">
    <property type="entry name" value="AB_hydrolase_fold"/>
</dbReference>
<keyword evidence="3" id="KW-1185">Reference proteome</keyword>
<dbReference type="SUPFAM" id="SSF53474">
    <property type="entry name" value="alpha/beta-Hydrolases"/>
    <property type="match status" value="1"/>
</dbReference>
<reference evidence="2 3" key="1">
    <citation type="submission" date="2022-10" db="EMBL/GenBank/DDBJ databases">
        <title>Draft genome assembly of moderately radiation resistant bacterium Metabacillus halosaccharovorans.</title>
        <authorList>
            <person name="Pal S."/>
            <person name="Gopinathan A."/>
        </authorList>
    </citation>
    <scope>NUCLEOTIDE SEQUENCE [LARGE SCALE GENOMIC DNA]</scope>
    <source>
        <strain evidence="2 3">VITHBRA001</strain>
    </source>
</reference>
<gene>
    <name evidence="2" type="ORF">OIH86_23885</name>
</gene>
<evidence type="ECO:0000259" key="1">
    <source>
        <dbReference type="Pfam" id="PF05448"/>
    </source>
</evidence>
<accession>A0ABT3DP68</accession>
<protein>
    <submittedName>
        <fullName evidence="2">Acetylxylan esterase</fullName>
    </submittedName>
</protein>
<organism evidence="2 3">
    <name type="scientific">Metabacillus halosaccharovorans</name>
    <dbReference type="NCBI Taxonomy" id="930124"/>
    <lineage>
        <taxon>Bacteria</taxon>
        <taxon>Bacillati</taxon>
        <taxon>Bacillota</taxon>
        <taxon>Bacilli</taxon>
        <taxon>Bacillales</taxon>
        <taxon>Bacillaceae</taxon>
        <taxon>Metabacillus</taxon>
    </lineage>
</organism>
<dbReference type="PANTHER" id="PTHR40111">
    <property type="entry name" value="CEPHALOSPORIN-C DEACETYLASE"/>
    <property type="match status" value="1"/>
</dbReference>
<comment type="caution">
    <text evidence="2">The sequence shown here is derived from an EMBL/GenBank/DDBJ whole genome shotgun (WGS) entry which is preliminary data.</text>
</comment>
<dbReference type="RefSeq" id="WP_264144740.1">
    <property type="nucleotide sequence ID" value="NZ_JAOYEY010000051.1"/>
</dbReference>
<name>A0ABT3DP68_9BACI</name>
<evidence type="ECO:0000313" key="3">
    <source>
        <dbReference type="Proteomes" id="UP001526147"/>
    </source>
</evidence>
<dbReference type="InterPro" id="IPR039069">
    <property type="entry name" value="CE7"/>
</dbReference>